<feature type="region of interest" description="Disordered" evidence="1">
    <location>
        <begin position="155"/>
        <end position="179"/>
    </location>
</feature>
<accession>A0A9N9E7H8</accession>
<organism evidence="2 3">
    <name type="scientific">Paraglomus occultum</name>
    <dbReference type="NCBI Taxonomy" id="144539"/>
    <lineage>
        <taxon>Eukaryota</taxon>
        <taxon>Fungi</taxon>
        <taxon>Fungi incertae sedis</taxon>
        <taxon>Mucoromycota</taxon>
        <taxon>Glomeromycotina</taxon>
        <taxon>Glomeromycetes</taxon>
        <taxon>Paraglomerales</taxon>
        <taxon>Paraglomeraceae</taxon>
        <taxon>Paraglomus</taxon>
    </lineage>
</organism>
<proteinExistence type="predicted"/>
<name>A0A9N9E7H8_9GLOM</name>
<feature type="compositionally biased region" description="Polar residues" evidence="1">
    <location>
        <begin position="162"/>
        <end position="174"/>
    </location>
</feature>
<dbReference type="AlphaFoldDB" id="A0A9N9E7H8"/>
<comment type="caution">
    <text evidence="2">The sequence shown here is derived from an EMBL/GenBank/DDBJ whole genome shotgun (WGS) entry which is preliminary data.</text>
</comment>
<evidence type="ECO:0000313" key="2">
    <source>
        <dbReference type="EMBL" id="CAG8661357.1"/>
    </source>
</evidence>
<feature type="compositionally biased region" description="Polar residues" evidence="1">
    <location>
        <begin position="1"/>
        <end position="11"/>
    </location>
</feature>
<protein>
    <submittedName>
        <fullName evidence="2">3491_t:CDS:1</fullName>
    </submittedName>
</protein>
<gene>
    <name evidence="2" type="ORF">POCULU_LOCUS10475</name>
</gene>
<feature type="non-terminal residue" evidence="2">
    <location>
        <position position="1"/>
    </location>
</feature>
<dbReference type="OrthoDB" id="2441284at2759"/>
<evidence type="ECO:0000313" key="3">
    <source>
        <dbReference type="Proteomes" id="UP000789572"/>
    </source>
</evidence>
<reference evidence="2" key="1">
    <citation type="submission" date="2021-06" db="EMBL/GenBank/DDBJ databases">
        <authorList>
            <person name="Kallberg Y."/>
            <person name="Tangrot J."/>
            <person name="Rosling A."/>
        </authorList>
    </citation>
    <scope>NUCLEOTIDE SEQUENCE</scope>
    <source>
        <strain evidence="2">IA702</strain>
    </source>
</reference>
<keyword evidence="3" id="KW-1185">Reference proteome</keyword>
<dbReference type="Proteomes" id="UP000789572">
    <property type="component" value="Unassembled WGS sequence"/>
</dbReference>
<sequence length="382" mass="43036">NSNLHALSSPKSAMDTIQDLELYPKDGSEERDRTRDLRQIPSTICQDEQPISFSNGNQQIARTKDNNHCGWDSHNNHNHPMGCHHPSLYNQLPVKKQNVPETVDLPSSAPPSDCEVVYCTGPHPQLSIDSECDLEGTQGKNCQCSFWSLSHSPQEKAEKTLRQNQTREQQTSFPSREWESGSRNLGVRELCRNEPLDTSISMEARPSIQISHSIDSGKSIEATLQQLPGVSKVVVEQGEGEEVSELIEKLKNDRFGFHPTKKKNLLSPYAIADLEEEFGITGAVPMFADHSGSVVWMLDDHGIMYQWNDMERSVEYLGSNLREGLANYLYHPENIYAVEDGKLVSVEEINRQLEEESLGPVEVLWDKSAEKSVNQSAKKRHK</sequence>
<feature type="region of interest" description="Disordered" evidence="1">
    <location>
        <begin position="1"/>
        <end position="34"/>
    </location>
</feature>
<feature type="non-terminal residue" evidence="2">
    <location>
        <position position="382"/>
    </location>
</feature>
<evidence type="ECO:0000256" key="1">
    <source>
        <dbReference type="SAM" id="MobiDB-lite"/>
    </source>
</evidence>
<dbReference type="EMBL" id="CAJVPJ010005430">
    <property type="protein sequence ID" value="CAG8661357.1"/>
    <property type="molecule type" value="Genomic_DNA"/>
</dbReference>
<feature type="compositionally biased region" description="Basic and acidic residues" evidence="1">
    <location>
        <begin position="22"/>
        <end position="34"/>
    </location>
</feature>